<protein>
    <submittedName>
        <fullName evidence="2">Uncharacterized protein</fullName>
    </submittedName>
</protein>
<keyword evidence="3" id="KW-1185">Reference proteome</keyword>
<dbReference type="Proteomes" id="UP000600026">
    <property type="component" value="Unassembled WGS sequence"/>
</dbReference>
<dbReference type="AlphaFoldDB" id="A0A919LB22"/>
<gene>
    <name evidence="2" type="ORF">Sxan_02150</name>
</gene>
<proteinExistence type="predicted"/>
<organism evidence="2 3">
    <name type="scientific">Streptomyces xanthophaeus</name>
    <dbReference type="NCBI Taxonomy" id="67385"/>
    <lineage>
        <taxon>Bacteria</taxon>
        <taxon>Bacillati</taxon>
        <taxon>Actinomycetota</taxon>
        <taxon>Actinomycetes</taxon>
        <taxon>Kitasatosporales</taxon>
        <taxon>Streptomycetaceae</taxon>
        <taxon>Streptomyces</taxon>
    </lineage>
</organism>
<dbReference type="EMBL" id="BNEE01000002">
    <property type="protein sequence ID" value="GHI82851.1"/>
    <property type="molecule type" value="Genomic_DNA"/>
</dbReference>
<comment type="caution">
    <text evidence="2">The sequence shown here is derived from an EMBL/GenBank/DDBJ whole genome shotgun (WGS) entry which is preliminary data.</text>
</comment>
<feature type="region of interest" description="Disordered" evidence="1">
    <location>
        <begin position="77"/>
        <end position="148"/>
    </location>
</feature>
<evidence type="ECO:0000256" key="1">
    <source>
        <dbReference type="SAM" id="MobiDB-lite"/>
    </source>
</evidence>
<sequence>MAIRAVRTRSRRRVSWTGAVLPLALAALLHLLVCAHGPVSPGSGAGTARVDTLSSAGAVASTGCGQAAVPAAQAGVPQAAPADGGVGRCADADEPAVQAPRDIAAPPPAAEGAPAEPGPVPAAGPGRGHEYGYGYGRPPGAAGGQGAGGVRARLGVWRT</sequence>
<evidence type="ECO:0000313" key="2">
    <source>
        <dbReference type="EMBL" id="GHI82851.1"/>
    </source>
</evidence>
<reference evidence="2" key="1">
    <citation type="submission" date="2020-09" db="EMBL/GenBank/DDBJ databases">
        <title>Whole genome shotgun sequence of Streptomyces xanthophaeus NBRC 12829.</title>
        <authorList>
            <person name="Komaki H."/>
            <person name="Tamura T."/>
        </authorList>
    </citation>
    <scope>NUCLEOTIDE SEQUENCE</scope>
    <source>
        <strain evidence="2">NBRC 12829</strain>
    </source>
</reference>
<accession>A0A919LB22</accession>
<evidence type="ECO:0000313" key="3">
    <source>
        <dbReference type="Proteomes" id="UP000600026"/>
    </source>
</evidence>
<name>A0A919LB22_9ACTN</name>
<feature type="compositionally biased region" description="Gly residues" evidence="1">
    <location>
        <begin position="131"/>
        <end position="148"/>
    </location>
</feature>